<comment type="similarity">
    <text evidence="2">Belongs to the MAP7 family.</text>
</comment>
<gene>
    <name evidence="7" type="ORF">EVAR_72303_1</name>
</gene>
<evidence type="ECO:0000313" key="7">
    <source>
        <dbReference type="EMBL" id="GBP97596.1"/>
    </source>
</evidence>
<feature type="compositionally biased region" description="Polar residues" evidence="6">
    <location>
        <begin position="27"/>
        <end position="38"/>
    </location>
</feature>
<evidence type="ECO:0000256" key="1">
    <source>
        <dbReference type="ARBA" id="ARBA00004245"/>
    </source>
</evidence>
<accession>A0A4C2AAC1</accession>
<feature type="compositionally biased region" description="Polar residues" evidence="6">
    <location>
        <begin position="135"/>
        <end position="145"/>
    </location>
</feature>
<dbReference type="EMBL" id="BGZK01002967">
    <property type="protein sequence ID" value="GBP97596.1"/>
    <property type="molecule type" value="Genomic_DNA"/>
</dbReference>
<feature type="compositionally biased region" description="Low complexity" evidence="6">
    <location>
        <begin position="96"/>
        <end position="105"/>
    </location>
</feature>
<organism evidence="7 8">
    <name type="scientific">Eumeta variegata</name>
    <name type="common">Bagworm moth</name>
    <name type="synonym">Eumeta japonica</name>
    <dbReference type="NCBI Taxonomy" id="151549"/>
    <lineage>
        <taxon>Eukaryota</taxon>
        <taxon>Metazoa</taxon>
        <taxon>Ecdysozoa</taxon>
        <taxon>Arthropoda</taxon>
        <taxon>Hexapoda</taxon>
        <taxon>Insecta</taxon>
        <taxon>Pterygota</taxon>
        <taxon>Neoptera</taxon>
        <taxon>Endopterygota</taxon>
        <taxon>Lepidoptera</taxon>
        <taxon>Glossata</taxon>
        <taxon>Ditrysia</taxon>
        <taxon>Tineoidea</taxon>
        <taxon>Psychidae</taxon>
        <taxon>Oiketicinae</taxon>
        <taxon>Eumeta</taxon>
    </lineage>
</organism>
<feature type="region of interest" description="Disordered" evidence="6">
    <location>
        <begin position="315"/>
        <end position="375"/>
    </location>
</feature>
<comment type="subcellular location">
    <subcellularLocation>
        <location evidence="1">Cytoplasm</location>
        <location evidence="1">Cytoskeleton</location>
    </subcellularLocation>
</comment>
<dbReference type="Proteomes" id="UP000299102">
    <property type="component" value="Unassembled WGS sequence"/>
</dbReference>
<feature type="compositionally biased region" description="Basic and acidic residues" evidence="6">
    <location>
        <begin position="251"/>
        <end position="280"/>
    </location>
</feature>
<feature type="region of interest" description="Disordered" evidence="6">
    <location>
        <begin position="134"/>
        <end position="185"/>
    </location>
</feature>
<protein>
    <submittedName>
        <fullName evidence="7">Reticulocyte-binding protein 2 homolog a</fullName>
    </submittedName>
</protein>
<keyword evidence="3" id="KW-0963">Cytoplasm</keyword>
<dbReference type="InterPro" id="IPR008604">
    <property type="entry name" value="MAP7_fam"/>
</dbReference>
<feature type="compositionally biased region" description="Basic and acidic residues" evidence="6">
    <location>
        <begin position="173"/>
        <end position="185"/>
    </location>
</feature>
<evidence type="ECO:0000313" key="8">
    <source>
        <dbReference type="Proteomes" id="UP000299102"/>
    </source>
</evidence>
<dbReference type="Pfam" id="PF05672">
    <property type="entry name" value="MAP7"/>
    <property type="match status" value="1"/>
</dbReference>
<sequence length="375" mass="42013">MERQRREQMEMMDETESLGGGRRSTKKYTTGSTNSKMSRSMIHLAGDGAPRPKYNLGGGISTSFLPLGSGSRNACSHSGTVTPGGHINNSRPGGAMSTSTTMSTSGFINRRSVPAVRKPRPASIAGISYFKGHNSKTLSKTASSDRLNKLSKEKSKDLLTKSAITPPVANRTTAKEPTKSKEEKEAINQVKTEITGNALPQEICQNATEEPIAYTDPATRQQEGSVRELAPATFDSNNDAMTASMIAKSKITTEEEAKAALAERRRLAREEAERQAEMERQRIEAERLAELKKQEEEAERQRQFEEEAIRLAAEQRKAEEERLRQAIEEATQREEEERRKRKEEEKQRIEREEAERKAKEEAEKQRIRSCRTTQA</sequence>
<feature type="region of interest" description="Disordered" evidence="6">
    <location>
        <begin position="231"/>
        <end position="280"/>
    </location>
</feature>
<feature type="compositionally biased region" description="Basic and acidic residues" evidence="6">
    <location>
        <begin position="315"/>
        <end position="366"/>
    </location>
</feature>
<comment type="caution">
    <text evidence="7">The sequence shown here is derived from an EMBL/GenBank/DDBJ whole genome shotgun (WGS) entry which is preliminary data.</text>
</comment>
<proteinExistence type="inferred from homology"/>
<dbReference type="AlphaFoldDB" id="A0A4C2AAC1"/>
<keyword evidence="5" id="KW-0206">Cytoskeleton</keyword>
<feature type="compositionally biased region" description="Basic and acidic residues" evidence="6">
    <location>
        <begin position="146"/>
        <end position="159"/>
    </location>
</feature>
<feature type="region of interest" description="Disordered" evidence="6">
    <location>
        <begin position="1"/>
        <end position="39"/>
    </location>
</feature>
<keyword evidence="4" id="KW-0175">Coiled coil</keyword>
<name>A0A4C2AAC1_EUMVA</name>
<feature type="region of interest" description="Disordered" evidence="6">
    <location>
        <begin position="71"/>
        <end position="106"/>
    </location>
</feature>
<evidence type="ECO:0000256" key="5">
    <source>
        <dbReference type="ARBA" id="ARBA00023212"/>
    </source>
</evidence>
<dbReference type="PANTHER" id="PTHR15073:SF18">
    <property type="entry name" value="ENSCONSIN, ISOFORM F"/>
    <property type="match status" value="1"/>
</dbReference>
<feature type="compositionally biased region" description="Polar residues" evidence="6">
    <location>
        <begin position="71"/>
        <end position="91"/>
    </location>
</feature>
<dbReference type="PANTHER" id="PTHR15073">
    <property type="entry name" value="MICROTUBULE-ASSOCIATED PROTEIN"/>
    <property type="match status" value="1"/>
</dbReference>
<evidence type="ECO:0000256" key="3">
    <source>
        <dbReference type="ARBA" id="ARBA00022490"/>
    </source>
</evidence>
<dbReference type="OrthoDB" id="6433611at2759"/>
<keyword evidence="8" id="KW-1185">Reference proteome</keyword>
<dbReference type="InterPro" id="IPR051483">
    <property type="entry name" value="MAP7_domain-containing"/>
</dbReference>
<dbReference type="GO" id="GO:0000226">
    <property type="term" value="P:microtubule cytoskeleton organization"/>
    <property type="evidence" value="ECO:0007669"/>
    <property type="project" value="InterPro"/>
</dbReference>
<reference evidence="7 8" key="1">
    <citation type="journal article" date="2019" name="Commun. Biol.">
        <title>The bagworm genome reveals a unique fibroin gene that provides high tensile strength.</title>
        <authorList>
            <person name="Kono N."/>
            <person name="Nakamura H."/>
            <person name="Ohtoshi R."/>
            <person name="Tomita M."/>
            <person name="Numata K."/>
            <person name="Arakawa K."/>
        </authorList>
    </citation>
    <scope>NUCLEOTIDE SEQUENCE [LARGE SCALE GENOMIC DNA]</scope>
</reference>
<evidence type="ECO:0000256" key="4">
    <source>
        <dbReference type="ARBA" id="ARBA00023054"/>
    </source>
</evidence>
<dbReference type="GO" id="GO:0015630">
    <property type="term" value="C:microtubule cytoskeleton"/>
    <property type="evidence" value="ECO:0007669"/>
    <property type="project" value="InterPro"/>
</dbReference>
<evidence type="ECO:0000256" key="2">
    <source>
        <dbReference type="ARBA" id="ARBA00007525"/>
    </source>
</evidence>
<dbReference type="STRING" id="151549.A0A4C2AAC1"/>
<evidence type="ECO:0000256" key="6">
    <source>
        <dbReference type="SAM" id="MobiDB-lite"/>
    </source>
</evidence>